<evidence type="ECO:0000256" key="5">
    <source>
        <dbReference type="SAM" id="SignalP"/>
    </source>
</evidence>
<dbReference type="InterPro" id="IPR050271">
    <property type="entry name" value="UDP-glycosyltransferase"/>
</dbReference>
<comment type="similarity">
    <text evidence="1">Belongs to the UDP-glycosyltransferase family.</text>
</comment>
<dbReference type="Proteomes" id="UP000837857">
    <property type="component" value="Chromosome 21"/>
</dbReference>
<evidence type="ECO:0000256" key="1">
    <source>
        <dbReference type="ARBA" id="ARBA00009995"/>
    </source>
</evidence>
<keyword evidence="4" id="KW-1133">Transmembrane helix</keyword>
<evidence type="ECO:0000256" key="2">
    <source>
        <dbReference type="ARBA" id="ARBA00022676"/>
    </source>
</evidence>
<reference evidence="6" key="1">
    <citation type="submission" date="2022-03" db="EMBL/GenBank/DDBJ databases">
        <authorList>
            <person name="Martin H S."/>
        </authorList>
    </citation>
    <scope>NUCLEOTIDE SEQUENCE</scope>
</reference>
<keyword evidence="7" id="KW-1185">Reference proteome</keyword>
<keyword evidence="2" id="KW-0328">Glycosyltransferase</keyword>
<dbReference type="EMBL" id="OW152833">
    <property type="protein sequence ID" value="CAH2054206.1"/>
    <property type="molecule type" value="Genomic_DNA"/>
</dbReference>
<accession>A0ABN8IFG9</accession>
<evidence type="ECO:0000256" key="3">
    <source>
        <dbReference type="ARBA" id="ARBA00022679"/>
    </source>
</evidence>
<feature type="chain" id="PRO_5046688028" description="UDP-glucuronosyltransferase" evidence="5">
    <location>
        <begin position="19"/>
        <end position="519"/>
    </location>
</feature>
<keyword evidence="4" id="KW-0812">Transmembrane</keyword>
<dbReference type="InterPro" id="IPR002213">
    <property type="entry name" value="UDP_glucos_trans"/>
</dbReference>
<dbReference type="PANTHER" id="PTHR48043">
    <property type="entry name" value="EG:EG0003.4 PROTEIN-RELATED"/>
    <property type="match status" value="1"/>
</dbReference>
<dbReference type="Gene3D" id="3.40.50.2000">
    <property type="entry name" value="Glycogen Phosphorylase B"/>
    <property type="match status" value="1"/>
</dbReference>
<keyword evidence="4" id="KW-0472">Membrane</keyword>
<keyword evidence="3" id="KW-0808">Transferase</keyword>
<feature type="transmembrane region" description="Helical" evidence="4">
    <location>
        <begin position="485"/>
        <end position="508"/>
    </location>
</feature>
<dbReference type="PANTHER" id="PTHR48043:SF159">
    <property type="entry name" value="EG:EG0003.4 PROTEIN-RELATED"/>
    <property type="match status" value="1"/>
</dbReference>
<dbReference type="Pfam" id="PF00201">
    <property type="entry name" value="UDPGT"/>
    <property type="match status" value="1"/>
</dbReference>
<name>A0ABN8IFG9_9NEOP</name>
<feature type="signal peptide" evidence="5">
    <location>
        <begin position="1"/>
        <end position="18"/>
    </location>
</feature>
<dbReference type="SUPFAM" id="SSF53756">
    <property type="entry name" value="UDP-Glycosyltransferase/glycogen phosphorylase"/>
    <property type="match status" value="1"/>
</dbReference>
<protein>
    <recommendedName>
        <fullName evidence="8">UDP-glucuronosyltransferase</fullName>
    </recommendedName>
</protein>
<dbReference type="CDD" id="cd03784">
    <property type="entry name" value="GT1_Gtf-like"/>
    <property type="match status" value="1"/>
</dbReference>
<gene>
    <name evidence="6" type="ORF">IPOD504_LOCUS8529</name>
</gene>
<sequence>MNVRFWTCVLIFAPICSTYKILVVSPFPSKSHSILGDGYVNILLEAGHEITYVTGFQNNISNPLLHQIDVTENEKYFPFNKMDIKVILNKEVNVNDASLFLPSLANLHKETLKNKEVRKMLNDPGQKFDLVIAEWMFSELYSGLSAVFECPLIWFSSMEPHFMILRLIGEPSNPAYTSFTLSYNTAPFTFTQRVEELFLQAVSYILSDWSVYYKNKENYEHIFGPAMAKRGKPLPLYEEIRYNASLILGNSHASLGEAIALPQGYKPIAGYHINSNVKPLPKNLQTIMDNATNGVVYFSLGTIIKSRDMPDLLKHQLLKIFSNMKQTVLWKFEEDFPNLPKNVHVLKFAPQQSILRHPNCLLFITHGGLLSTTEAVHFAVPIIGISVFGDQHVNVQRAVNKGFAMKVDLSYNMAEDLDRAIKEMLGNPRYRNRVKDLSFAYHHRPATPQAEILHWVEHVAMTRGAPHLRSPALAVAWYQKLYLDLLALLLAALYLILIIFKKIVSLYWRGKRSDKKKIN</sequence>
<evidence type="ECO:0008006" key="8">
    <source>
        <dbReference type="Google" id="ProtNLM"/>
    </source>
</evidence>
<proteinExistence type="inferred from homology"/>
<feature type="non-terminal residue" evidence="6">
    <location>
        <position position="1"/>
    </location>
</feature>
<keyword evidence="5" id="KW-0732">Signal</keyword>
<evidence type="ECO:0000313" key="7">
    <source>
        <dbReference type="Proteomes" id="UP000837857"/>
    </source>
</evidence>
<evidence type="ECO:0000256" key="4">
    <source>
        <dbReference type="SAM" id="Phobius"/>
    </source>
</evidence>
<organism evidence="6 7">
    <name type="scientific">Iphiclides podalirius</name>
    <name type="common">scarce swallowtail</name>
    <dbReference type="NCBI Taxonomy" id="110791"/>
    <lineage>
        <taxon>Eukaryota</taxon>
        <taxon>Metazoa</taxon>
        <taxon>Ecdysozoa</taxon>
        <taxon>Arthropoda</taxon>
        <taxon>Hexapoda</taxon>
        <taxon>Insecta</taxon>
        <taxon>Pterygota</taxon>
        <taxon>Neoptera</taxon>
        <taxon>Endopterygota</taxon>
        <taxon>Lepidoptera</taxon>
        <taxon>Glossata</taxon>
        <taxon>Ditrysia</taxon>
        <taxon>Papilionoidea</taxon>
        <taxon>Papilionidae</taxon>
        <taxon>Papilioninae</taxon>
        <taxon>Iphiclides</taxon>
    </lineage>
</organism>
<evidence type="ECO:0000313" key="6">
    <source>
        <dbReference type="EMBL" id="CAH2054206.1"/>
    </source>
</evidence>